<evidence type="ECO:0000256" key="1">
    <source>
        <dbReference type="SAM" id="MobiDB-lite"/>
    </source>
</evidence>
<feature type="compositionally biased region" description="Low complexity" evidence="1">
    <location>
        <begin position="46"/>
        <end position="59"/>
    </location>
</feature>
<organism evidence="2 3">
    <name type="scientific">Fusarium redolens</name>
    <dbReference type="NCBI Taxonomy" id="48865"/>
    <lineage>
        <taxon>Eukaryota</taxon>
        <taxon>Fungi</taxon>
        <taxon>Dikarya</taxon>
        <taxon>Ascomycota</taxon>
        <taxon>Pezizomycotina</taxon>
        <taxon>Sordariomycetes</taxon>
        <taxon>Hypocreomycetidae</taxon>
        <taxon>Hypocreales</taxon>
        <taxon>Nectriaceae</taxon>
        <taxon>Fusarium</taxon>
        <taxon>Fusarium redolens species complex</taxon>
    </lineage>
</organism>
<dbReference type="Pfam" id="PF13650">
    <property type="entry name" value="Asp_protease_2"/>
    <property type="match status" value="1"/>
</dbReference>
<keyword evidence="3" id="KW-1185">Reference proteome</keyword>
<dbReference type="OrthoDB" id="6079484at2759"/>
<protein>
    <submittedName>
        <fullName evidence="2">Uncharacterized protein</fullName>
    </submittedName>
</protein>
<sequence>MPRPSTVEIDDQVDDASSAVGTEYGSAHSDNFNQEDPHPLPEQFIPPGSSSTQISSDQSQPPPTRFNPEQMNAEPPSHAYNSSAPSAFGHSIANKMEASAGQKPSEVVAGENHNLLNVQVFTEHLARRRFNNKKEYILSVPPNHNTSTPSYSDDSIDDERDQYNQSSFTSEQLSKLLQPKLFVKKNEKALLLPVLKSSAQTYSSGSMEYRVKALVGPDRYRIDALPDTGAKRNFVSQQLVVKLGLVPKVSTKEKFRLPTGATIKSYGTVDVPFTFLGESEQHLLDCCILPKCTQDLILCQAFLKATGTLTKFTHRITKSLRKFTSRLRFNLIENDTCCLQGRFDDIPSLALADTGCDAMLISTNFAKRHSLEIDRDVEHRRIIEYADGSLDITAGIVHSTTWQFRSSWDKIHCNFYVLDGLKADIILSSHFIFEHDVFSQYELDVVDNSLVPEQDFGDLYNIRLISHYSSALQYLETSSIADMNSPGSFSPEAIKAERVRRDLIRDAINALPLDQQDQARIDERNRQEIWDGYRKRHFEREGGITDSTQQVLVVRKQRWWDKGMVWRRLRRRLTK</sequence>
<dbReference type="RefSeq" id="XP_046051736.1">
    <property type="nucleotide sequence ID" value="XM_046199050.1"/>
</dbReference>
<dbReference type="CDD" id="cd00303">
    <property type="entry name" value="retropepsin_like"/>
    <property type="match status" value="2"/>
</dbReference>
<evidence type="ECO:0000313" key="3">
    <source>
        <dbReference type="Proteomes" id="UP000720189"/>
    </source>
</evidence>
<dbReference type="EMBL" id="JAGMUX010000005">
    <property type="protein sequence ID" value="KAH7259028.1"/>
    <property type="molecule type" value="Genomic_DNA"/>
</dbReference>
<dbReference type="GeneID" id="70229004"/>
<accession>A0A9P9HL86</accession>
<feature type="region of interest" description="Disordered" evidence="1">
    <location>
        <begin position="1"/>
        <end position="87"/>
    </location>
</feature>
<gene>
    <name evidence="2" type="ORF">BKA55DRAFT_687316</name>
</gene>
<feature type="compositionally biased region" description="Polar residues" evidence="1">
    <location>
        <begin position="142"/>
        <end position="153"/>
    </location>
</feature>
<proteinExistence type="predicted"/>
<evidence type="ECO:0000313" key="2">
    <source>
        <dbReference type="EMBL" id="KAH7259028.1"/>
    </source>
</evidence>
<feature type="region of interest" description="Disordered" evidence="1">
    <location>
        <begin position="136"/>
        <end position="161"/>
    </location>
</feature>
<dbReference type="InterPro" id="IPR021109">
    <property type="entry name" value="Peptidase_aspartic_dom_sf"/>
</dbReference>
<comment type="caution">
    <text evidence="2">The sequence shown here is derived from an EMBL/GenBank/DDBJ whole genome shotgun (WGS) entry which is preliminary data.</text>
</comment>
<dbReference type="AlphaFoldDB" id="A0A9P9HL86"/>
<name>A0A9P9HL86_FUSRE</name>
<dbReference type="Proteomes" id="UP000720189">
    <property type="component" value="Unassembled WGS sequence"/>
</dbReference>
<dbReference type="Gene3D" id="2.40.70.10">
    <property type="entry name" value="Acid Proteases"/>
    <property type="match status" value="2"/>
</dbReference>
<reference evidence="2" key="1">
    <citation type="journal article" date="2021" name="Nat. Commun.">
        <title>Genetic determinants of endophytism in the Arabidopsis root mycobiome.</title>
        <authorList>
            <person name="Mesny F."/>
            <person name="Miyauchi S."/>
            <person name="Thiergart T."/>
            <person name="Pickel B."/>
            <person name="Atanasova L."/>
            <person name="Karlsson M."/>
            <person name="Huettel B."/>
            <person name="Barry K.W."/>
            <person name="Haridas S."/>
            <person name="Chen C."/>
            <person name="Bauer D."/>
            <person name="Andreopoulos W."/>
            <person name="Pangilinan J."/>
            <person name="LaButti K."/>
            <person name="Riley R."/>
            <person name="Lipzen A."/>
            <person name="Clum A."/>
            <person name="Drula E."/>
            <person name="Henrissat B."/>
            <person name="Kohler A."/>
            <person name="Grigoriev I.V."/>
            <person name="Martin F.M."/>
            <person name="Hacquard S."/>
        </authorList>
    </citation>
    <scope>NUCLEOTIDE SEQUENCE</scope>
    <source>
        <strain evidence="2">MPI-CAGE-AT-0023</strain>
    </source>
</reference>